<evidence type="ECO:0000313" key="3">
    <source>
        <dbReference type="Proteomes" id="UP000030762"/>
    </source>
</evidence>
<dbReference type="InParanoid" id="T0S6U8"/>
<evidence type="ECO:0000256" key="1">
    <source>
        <dbReference type="SAM" id="MobiDB-lite"/>
    </source>
</evidence>
<sequence>MTMRTETIRAPVVPSSKLLASPEVRAPHDDDDDANSTDKNESDEDEATNQASDAPSNQSDNDDRAAPRRTTAYYTIYYPACAERSMYHGTYQNLPLTTRLPPASYVQVVLAASSGALCVATDLAITFVDCANGVAAPRLCLRGDSHDLCAVLQATDFRAPDAASGVATVEMHISTILRAEPTLNAAASKLWVRTGGARVDMENTASLSPRRRQSLAYNTSVTYVPAVKHTVHEIPSGLWVPKRLVMPTSPVASVSTFDDDVSIQSMLDNCEAELYVAPSSSRTTYYTLHYPSRAEASMWSGAWSHIPFSPLSTHATHQQVVHVSTSEGHLRYAASTSSAIATTGSETRVLALQGHATDLNAALRDVLFVAPSTAGGVATIQMEIAPAALTAPTPTATLEQPADDPAQHQGSNCLGYVDGLGRHFEKRSRRPRDDGDA</sequence>
<dbReference type="VEuPathDB" id="FungiDB:SDRG_01983"/>
<dbReference type="GeneID" id="19942710"/>
<feature type="compositionally biased region" description="Polar residues" evidence="1">
    <location>
        <begin position="48"/>
        <end position="59"/>
    </location>
</feature>
<name>T0S6U8_SAPDV</name>
<dbReference type="OrthoDB" id="10590775at2759"/>
<dbReference type="RefSeq" id="XP_008605762.1">
    <property type="nucleotide sequence ID" value="XM_008607540.1"/>
</dbReference>
<reference evidence="2 3" key="1">
    <citation type="submission" date="2012-04" db="EMBL/GenBank/DDBJ databases">
        <title>The Genome Sequence of Saprolegnia declina VS20.</title>
        <authorList>
            <consortium name="The Broad Institute Genome Sequencing Platform"/>
            <person name="Russ C."/>
            <person name="Nusbaum C."/>
            <person name="Tyler B."/>
            <person name="van West P."/>
            <person name="Dieguez-Uribeondo J."/>
            <person name="de Bruijn I."/>
            <person name="Tripathy S."/>
            <person name="Jiang R."/>
            <person name="Young S.K."/>
            <person name="Zeng Q."/>
            <person name="Gargeya S."/>
            <person name="Fitzgerald M."/>
            <person name="Haas B."/>
            <person name="Abouelleil A."/>
            <person name="Alvarado L."/>
            <person name="Arachchi H.M."/>
            <person name="Berlin A."/>
            <person name="Chapman S.B."/>
            <person name="Goldberg J."/>
            <person name="Griggs A."/>
            <person name="Gujja S."/>
            <person name="Hansen M."/>
            <person name="Howarth C."/>
            <person name="Imamovic A."/>
            <person name="Larimer J."/>
            <person name="McCowen C."/>
            <person name="Montmayeur A."/>
            <person name="Murphy C."/>
            <person name="Neiman D."/>
            <person name="Pearson M."/>
            <person name="Priest M."/>
            <person name="Roberts A."/>
            <person name="Saif S."/>
            <person name="Shea T."/>
            <person name="Sisk P."/>
            <person name="Sykes S."/>
            <person name="Wortman J."/>
            <person name="Nusbaum C."/>
            <person name="Birren B."/>
        </authorList>
    </citation>
    <scope>NUCLEOTIDE SEQUENCE [LARGE SCALE GENOMIC DNA]</scope>
    <source>
        <strain evidence="2 3">VS20</strain>
    </source>
</reference>
<gene>
    <name evidence="2" type="ORF">SDRG_01983</name>
</gene>
<dbReference type="AlphaFoldDB" id="T0S6U8"/>
<evidence type="ECO:0000313" key="2">
    <source>
        <dbReference type="EMBL" id="EQC40918.1"/>
    </source>
</evidence>
<feature type="region of interest" description="Disordered" evidence="1">
    <location>
        <begin position="395"/>
        <end position="417"/>
    </location>
</feature>
<feature type="compositionally biased region" description="Acidic residues" evidence="1">
    <location>
        <begin position="29"/>
        <end position="47"/>
    </location>
</feature>
<proteinExistence type="predicted"/>
<organism evidence="2 3">
    <name type="scientific">Saprolegnia diclina (strain VS20)</name>
    <dbReference type="NCBI Taxonomy" id="1156394"/>
    <lineage>
        <taxon>Eukaryota</taxon>
        <taxon>Sar</taxon>
        <taxon>Stramenopiles</taxon>
        <taxon>Oomycota</taxon>
        <taxon>Saprolegniomycetes</taxon>
        <taxon>Saprolegniales</taxon>
        <taxon>Saprolegniaceae</taxon>
        <taxon>Saprolegnia</taxon>
    </lineage>
</organism>
<accession>T0S6U8</accession>
<dbReference type="EMBL" id="JH767135">
    <property type="protein sequence ID" value="EQC40918.1"/>
    <property type="molecule type" value="Genomic_DNA"/>
</dbReference>
<dbReference type="Proteomes" id="UP000030762">
    <property type="component" value="Unassembled WGS sequence"/>
</dbReference>
<protein>
    <submittedName>
        <fullName evidence="2">Uncharacterized protein</fullName>
    </submittedName>
</protein>
<feature type="region of interest" description="Disordered" evidence="1">
    <location>
        <begin position="1"/>
        <end position="66"/>
    </location>
</feature>
<keyword evidence="3" id="KW-1185">Reference proteome</keyword>